<dbReference type="AlphaFoldDB" id="A0A9X6YIX6"/>
<name>A0A9X6YIX6_BACTU</name>
<dbReference type="Proteomes" id="UP000220127">
    <property type="component" value="Unassembled WGS sequence"/>
</dbReference>
<accession>A0A9X6YIX6</accession>
<dbReference type="EMBL" id="NUPM01000005">
    <property type="protein sequence ID" value="PGZ04905.1"/>
    <property type="molecule type" value="Genomic_DNA"/>
</dbReference>
<comment type="caution">
    <text evidence="1">The sequence shown here is derived from an EMBL/GenBank/DDBJ whole genome shotgun (WGS) entry which is preliminary data.</text>
</comment>
<dbReference type="EMBL" id="NVMD01000002">
    <property type="protein sequence ID" value="PED16333.1"/>
    <property type="molecule type" value="Genomic_DNA"/>
</dbReference>
<dbReference type="Proteomes" id="UP000223445">
    <property type="component" value="Unassembled WGS sequence"/>
</dbReference>
<organism evidence="1 3">
    <name type="scientific">Bacillus thuringiensis</name>
    <dbReference type="NCBI Taxonomy" id="1428"/>
    <lineage>
        <taxon>Bacteria</taxon>
        <taxon>Bacillati</taxon>
        <taxon>Bacillota</taxon>
        <taxon>Bacilli</taxon>
        <taxon>Bacillales</taxon>
        <taxon>Bacillaceae</taxon>
        <taxon>Bacillus</taxon>
        <taxon>Bacillus cereus group</taxon>
    </lineage>
</organism>
<evidence type="ECO:0000313" key="2">
    <source>
        <dbReference type="EMBL" id="PGZ04905.1"/>
    </source>
</evidence>
<dbReference type="RefSeq" id="WP_097876916.1">
    <property type="nucleotide sequence ID" value="NZ_JAUORE010000003.1"/>
</dbReference>
<sequence>MIADARHYPLVNERQTDARVYTRPPLIPTNKLPVQKRKPFRDFNLTLTATLTKDDLIAAIKEYVQPRFGTLEIKEAEVDFSDIEAVKVTVKS</sequence>
<gene>
    <name evidence="2" type="ORF">COE48_04815</name>
    <name evidence="1" type="ORF">CON01_00355</name>
</gene>
<protein>
    <submittedName>
        <fullName evidence="1">Uncharacterized protein</fullName>
    </submittedName>
</protein>
<reference evidence="3 4" key="1">
    <citation type="submission" date="2017-09" db="EMBL/GenBank/DDBJ databases">
        <title>Large-scale bioinformatics analysis of Bacillus genomes uncovers conserved roles of natural products in bacterial physiology.</title>
        <authorList>
            <consortium name="Agbiome Team Llc"/>
            <person name="Bleich R.M."/>
            <person name="Grubbs K.J."/>
            <person name="Santa Maria K.C."/>
            <person name="Allen S.E."/>
            <person name="Farag S."/>
            <person name="Shank E.A."/>
            <person name="Bowers A."/>
        </authorList>
    </citation>
    <scope>NUCLEOTIDE SEQUENCE [LARGE SCALE GENOMIC DNA]</scope>
    <source>
        <strain evidence="2 4">AFS030179</strain>
        <strain evidence="1 3">AFS094940</strain>
    </source>
</reference>
<evidence type="ECO:0000313" key="1">
    <source>
        <dbReference type="EMBL" id="PED16333.1"/>
    </source>
</evidence>
<proteinExistence type="predicted"/>
<evidence type="ECO:0000313" key="4">
    <source>
        <dbReference type="Proteomes" id="UP000223445"/>
    </source>
</evidence>
<evidence type="ECO:0000313" key="3">
    <source>
        <dbReference type="Proteomes" id="UP000220127"/>
    </source>
</evidence>